<keyword evidence="6" id="KW-0862">Zinc</keyword>
<reference evidence="14" key="1">
    <citation type="submission" date="2013-01" db="EMBL/GenBank/DDBJ databases">
        <title>Draft Genome Sequence of a Mulberry Tree, Morus notabilis C.K. Schneid.</title>
        <authorList>
            <person name="He N."/>
            <person name="Zhao S."/>
        </authorList>
    </citation>
    <scope>NUCLEOTIDE SEQUENCE</scope>
</reference>
<evidence type="ECO:0000256" key="3">
    <source>
        <dbReference type="ARBA" id="ARBA00022679"/>
    </source>
</evidence>
<evidence type="ECO:0000256" key="8">
    <source>
        <dbReference type="ARBA" id="ARBA00023306"/>
    </source>
</evidence>
<dbReference type="Proteomes" id="UP000030645">
    <property type="component" value="Unassembled WGS sequence"/>
</dbReference>
<comment type="similarity">
    <text evidence="2">Belongs to the acetyltransferase family. ECO subfamily.</text>
</comment>
<dbReference type="GO" id="GO:0061733">
    <property type="term" value="F:protein-lysine-acetyltransferase activity"/>
    <property type="evidence" value="ECO:0007669"/>
    <property type="project" value="TreeGrafter"/>
</dbReference>
<dbReference type="GO" id="GO:0000785">
    <property type="term" value="C:chromatin"/>
    <property type="evidence" value="ECO:0007669"/>
    <property type="project" value="TreeGrafter"/>
</dbReference>
<feature type="domain" description="N-acetyltransferase ESCO acetyl-transferase" evidence="12">
    <location>
        <begin position="239"/>
        <end position="290"/>
    </location>
</feature>
<accession>W9QII1</accession>
<evidence type="ECO:0000259" key="11">
    <source>
        <dbReference type="Pfam" id="PF13878"/>
    </source>
</evidence>
<dbReference type="InterPro" id="IPR028009">
    <property type="entry name" value="ESCO_Acetyltransf_dom"/>
</dbReference>
<dbReference type="STRING" id="981085.W9QII1"/>
<gene>
    <name evidence="13" type="ORF">L484_004095</name>
</gene>
<dbReference type="InterPro" id="IPR028005">
    <property type="entry name" value="AcTrfase_ESCO_Znf_dom"/>
</dbReference>
<keyword evidence="5" id="KW-0863">Zinc-finger</keyword>
<dbReference type="GO" id="GO:0008270">
    <property type="term" value="F:zinc ion binding"/>
    <property type="evidence" value="ECO:0007669"/>
    <property type="project" value="UniProtKB-KW"/>
</dbReference>
<evidence type="ECO:0000256" key="10">
    <source>
        <dbReference type="SAM" id="MobiDB-lite"/>
    </source>
</evidence>
<feature type="compositionally biased region" description="Polar residues" evidence="10">
    <location>
        <begin position="42"/>
        <end position="56"/>
    </location>
</feature>
<evidence type="ECO:0000256" key="4">
    <source>
        <dbReference type="ARBA" id="ARBA00022723"/>
    </source>
</evidence>
<evidence type="ECO:0000256" key="7">
    <source>
        <dbReference type="ARBA" id="ARBA00023242"/>
    </source>
</evidence>
<feature type="domain" description="N-acetyltransferase ESCO zinc-finger" evidence="11">
    <location>
        <begin position="99"/>
        <end position="130"/>
    </location>
</feature>
<evidence type="ECO:0000256" key="9">
    <source>
        <dbReference type="ARBA" id="ARBA00023315"/>
    </source>
</evidence>
<dbReference type="GO" id="GO:0005634">
    <property type="term" value="C:nucleus"/>
    <property type="evidence" value="ECO:0007669"/>
    <property type="project" value="UniProtKB-SubCell"/>
</dbReference>
<dbReference type="EMBL" id="KE343683">
    <property type="protein sequence ID" value="EXB38190.1"/>
    <property type="molecule type" value="Genomic_DNA"/>
</dbReference>
<proteinExistence type="inferred from homology"/>
<keyword evidence="4" id="KW-0479">Metal-binding</keyword>
<comment type="subcellular location">
    <subcellularLocation>
        <location evidence="1">Nucleus</location>
    </subcellularLocation>
</comment>
<evidence type="ECO:0000256" key="2">
    <source>
        <dbReference type="ARBA" id="ARBA00005816"/>
    </source>
</evidence>
<keyword evidence="9" id="KW-0012">Acyltransferase</keyword>
<protein>
    <submittedName>
        <fullName evidence="13">Uncharacterized protein</fullName>
    </submittedName>
</protein>
<name>W9QII1_9ROSA</name>
<sequence>MQSKISTFFKSSSSFAAIEWPEPSPITGEEDELDVWEKKQHQFSNTYSRRSRNPSSVEKDETENSQLAKKTVLDDHFSKPESSTLGRLVVKNKKRSDAQFHLELGQSDFLLHTCTKCGVKYTPGAKEDEKVGEVVKMMEVELGSGWIFHKLCKVFLFTLSQRVAGCLVAEPIEKAFKVLSISTEKSTDATNTKEVTVRPTTLQFGDFSFQRKVVEKAPSDINTKHSDKKISGAQFFVRRKQCLQSVVLEPFGKSFCLRFVLERPQLAFSQPTLAAKALASNYISAGSFLVLQVQQFKLN</sequence>
<keyword evidence="14" id="KW-1185">Reference proteome</keyword>
<dbReference type="Pfam" id="PF13878">
    <property type="entry name" value="zf-C2H2_3"/>
    <property type="match status" value="1"/>
</dbReference>
<dbReference type="PANTHER" id="PTHR45884:SF2">
    <property type="entry name" value="N-ACETYLTRANSFERASE ECO"/>
    <property type="match status" value="1"/>
</dbReference>
<evidence type="ECO:0000313" key="14">
    <source>
        <dbReference type="Proteomes" id="UP000030645"/>
    </source>
</evidence>
<evidence type="ECO:0000256" key="6">
    <source>
        <dbReference type="ARBA" id="ARBA00022833"/>
    </source>
</evidence>
<dbReference type="AlphaFoldDB" id="W9QII1"/>
<dbReference type="PANTHER" id="PTHR45884">
    <property type="entry name" value="N-ACETYLTRANSFERASE ECO"/>
    <property type="match status" value="1"/>
</dbReference>
<dbReference type="Pfam" id="PF13880">
    <property type="entry name" value="Acetyltransf_13"/>
    <property type="match status" value="1"/>
</dbReference>
<evidence type="ECO:0000256" key="1">
    <source>
        <dbReference type="ARBA" id="ARBA00004123"/>
    </source>
</evidence>
<organism evidence="13 14">
    <name type="scientific">Morus notabilis</name>
    <dbReference type="NCBI Taxonomy" id="981085"/>
    <lineage>
        <taxon>Eukaryota</taxon>
        <taxon>Viridiplantae</taxon>
        <taxon>Streptophyta</taxon>
        <taxon>Embryophyta</taxon>
        <taxon>Tracheophyta</taxon>
        <taxon>Spermatophyta</taxon>
        <taxon>Magnoliopsida</taxon>
        <taxon>eudicotyledons</taxon>
        <taxon>Gunneridae</taxon>
        <taxon>Pentapetalae</taxon>
        <taxon>rosids</taxon>
        <taxon>fabids</taxon>
        <taxon>Rosales</taxon>
        <taxon>Moraceae</taxon>
        <taxon>Moreae</taxon>
        <taxon>Morus</taxon>
    </lineage>
</organism>
<evidence type="ECO:0000259" key="12">
    <source>
        <dbReference type="Pfam" id="PF13880"/>
    </source>
</evidence>
<keyword evidence="8" id="KW-0131">Cell cycle</keyword>
<keyword evidence="7" id="KW-0539">Nucleus</keyword>
<dbReference type="GO" id="GO:0007064">
    <property type="term" value="P:mitotic sister chromatid cohesion"/>
    <property type="evidence" value="ECO:0007669"/>
    <property type="project" value="TreeGrafter"/>
</dbReference>
<dbReference type="eggNOG" id="KOG3014">
    <property type="taxonomic scope" value="Eukaryota"/>
</dbReference>
<feature type="region of interest" description="Disordered" evidence="10">
    <location>
        <begin position="20"/>
        <end position="72"/>
    </location>
</feature>
<keyword evidence="3" id="KW-0808">Transferase</keyword>
<evidence type="ECO:0000256" key="5">
    <source>
        <dbReference type="ARBA" id="ARBA00022771"/>
    </source>
</evidence>
<evidence type="ECO:0000313" key="13">
    <source>
        <dbReference type="EMBL" id="EXB38190.1"/>
    </source>
</evidence>